<accession>E3J2A0</accession>
<name>E3J2A0_PSEI1</name>
<dbReference type="EMBL" id="CP002299">
    <property type="protein sequence ID" value="ADP79272.1"/>
    <property type="molecule type" value="Genomic_DNA"/>
</dbReference>
<feature type="transmembrane region" description="Helical" evidence="6">
    <location>
        <begin position="307"/>
        <end position="328"/>
    </location>
</feature>
<dbReference type="STRING" id="298654.FraEuI1c_1200"/>
<organism evidence="7 8">
    <name type="scientific">Pseudofrankia inefficax (strain DSM 45817 / CECT 9037 / DDB 130130 / EuI1c)</name>
    <name type="common">Frankia inefficax</name>
    <dbReference type="NCBI Taxonomy" id="298654"/>
    <lineage>
        <taxon>Bacteria</taxon>
        <taxon>Bacillati</taxon>
        <taxon>Actinomycetota</taxon>
        <taxon>Actinomycetes</taxon>
        <taxon>Frankiales</taxon>
        <taxon>Frankiaceae</taxon>
        <taxon>Pseudofrankia</taxon>
    </lineage>
</organism>
<feature type="transmembrane region" description="Helical" evidence="6">
    <location>
        <begin position="106"/>
        <end position="123"/>
    </location>
</feature>
<dbReference type="GO" id="GO:0005886">
    <property type="term" value="C:plasma membrane"/>
    <property type="evidence" value="ECO:0007669"/>
    <property type="project" value="UniProtKB-SubCell"/>
</dbReference>
<protein>
    <submittedName>
        <fullName evidence="7">Putative integral membrane protein</fullName>
    </submittedName>
</protein>
<feature type="transmembrane region" description="Helical" evidence="6">
    <location>
        <begin position="348"/>
        <end position="377"/>
    </location>
</feature>
<evidence type="ECO:0000256" key="3">
    <source>
        <dbReference type="ARBA" id="ARBA00022692"/>
    </source>
</evidence>
<feature type="transmembrane region" description="Helical" evidence="6">
    <location>
        <begin position="179"/>
        <end position="206"/>
    </location>
</feature>
<proteinExistence type="predicted"/>
<dbReference type="KEGG" id="fri:FraEuI1c_1200"/>
<evidence type="ECO:0000256" key="5">
    <source>
        <dbReference type="ARBA" id="ARBA00023136"/>
    </source>
</evidence>
<dbReference type="eggNOG" id="COG0392">
    <property type="taxonomic scope" value="Bacteria"/>
</dbReference>
<sequence>MLTAGPDRTRQAGPAFAIGLPAVAGMAGGADAVALPAPGGRARARNAGLGDRALAASELDFGARRALRPPRRRTVLLAVVLGVPLAVLAVQFRAEVEHQLADIPAPSWPWLPLCGVGTVLYYVSNGIALRAGSGLPVGVRVATGVQFAAAAANRIIPAGLGAIAVNLRFLERRGLPRPAGVATIASIRVVCGLVHLAALACVAALLGDSRMTAGLTGPLRDTMSSLGLGPVCIVAGAVVAVLAVVLTRRRVRDRLRGPLATFRAHLSGLVHSPGRAAALSGSLAGTKVAQVIALTASERAFGGNVSVLSVAAVYLVGSAVAGAAPTAGNVGAIEPALAIGLTAAGGPAAAMVTAVLVFRLITYWLPVVPGVIALTALRRRGDL</sequence>
<comment type="subcellular location">
    <subcellularLocation>
        <location evidence="1">Cell membrane</location>
        <topology evidence="1">Multi-pass membrane protein</topology>
    </subcellularLocation>
</comment>
<keyword evidence="3 6" id="KW-0812">Transmembrane</keyword>
<keyword evidence="8" id="KW-1185">Reference proteome</keyword>
<evidence type="ECO:0000256" key="2">
    <source>
        <dbReference type="ARBA" id="ARBA00022475"/>
    </source>
</evidence>
<dbReference type="AlphaFoldDB" id="E3J2A0"/>
<feature type="transmembrane region" description="Helical" evidence="6">
    <location>
        <begin position="74"/>
        <end position="94"/>
    </location>
</feature>
<keyword evidence="2" id="KW-1003">Cell membrane</keyword>
<evidence type="ECO:0000313" key="8">
    <source>
        <dbReference type="Proteomes" id="UP000002484"/>
    </source>
</evidence>
<reference evidence="7 8" key="1">
    <citation type="submission" date="2010-10" db="EMBL/GenBank/DDBJ databases">
        <title>Complete sequence of Frankia sp. EuI1c.</title>
        <authorList>
            <consortium name="US DOE Joint Genome Institute"/>
            <person name="Lucas S."/>
            <person name="Copeland A."/>
            <person name="Lapidus A."/>
            <person name="Cheng J.-F."/>
            <person name="Bruce D."/>
            <person name="Goodwin L."/>
            <person name="Pitluck S."/>
            <person name="Chertkov O."/>
            <person name="Detter J.C."/>
            <person name="Han C."/>
            <person name="Tapia R."/>
            <person name="Land M."/>
            <person name="Hauser L."/>
            <person name="Jeffries C."/>
            <person name="Kyrpides N."/>
            <person name="Ivanova N."/>
            <person name="Mikhailova N."/>
            <person name="Beauchemin N."/>
            <person name="Sen A."/>
            <person name="Sur S.A."/>
            <person name="Gtari M."/>
            <person name="Wall L."/>
            <person name="Tisa L."/>
            <person name="Woyke T."/>
        </authorList>
    </citation>
    <scope>NUCLEOTIDE SEQUENCE [LARGE SCALE GENOMIC DNA]</scope>
    <source>
        <strain evidence="8">DSM 45817 / CECT 9037 / EuI1c</strain>
    </source>
</reference>
<dbReference type="Proteomes" id="UP000002484">
    <property type="component" value="Chromosome"/>
</dbReference>
<keyword evidence="5 6" id="KW-0472">Membrane</keyword>
<dbReference type="Pfam" id="PF03706">
    <property type="entry name" value="LPG_synthase_TM"/>
    <property type="match status" value="1"/>
</dbReference>
<dbReference type="PANTHER" id="PTHR39087:SF2">
    <property type="entry name" value="UPF0104 MEMBRANE PROTEIN MJ1595"/>
    <property type="match status" value="1"/>
</dbReference>
<keyword evidence="4 6" id="KW-1133">Transmembrane helix</keyword>
<evidence type="ECO:0000313" key="7">
    <source>
        <dbReference type="EMBL" id="ADP79272.1"/>
    </source>
</evidence>
<gene>
    <name evidence="7" type="ordered locus">FraEuI1c_1200</name>
</gene>
<evidence type="ECO:0000256" key="4">
    <source>
        <dbReference type="ARBA" id="ARBA00022989"/>
    </source>
</evidence>
<dbReference type="HOGENOM" id="CLU_049600_0_0_11"/>
<feature type="transmembrane region" description="Helical" evidence="6">
    <location>
        <begin position="226"/>
        <end position="246"/>
    </location>
</feature>
<evidence type="ECO:0000256" key="1">
    <source>
        <dbReference type="ARBA" id="ARBA00004651"/>
    </source>
</evidence>
<evidence type="ECO:0000256" key="6">
    <source>
        <dbReference type="SAM" id="Phobius"/>
    </source>
</evidence>
<dbReference type="InParanoid" id="E3J2A0"/>
<dbReference type="PANTHER" id="PTHR39087">
    <property type="entry name" value="UPF0104 MEMBRANE PROTEIN MJ1595"/>
    <property type="match status" value="1"/>
</dbReference>
<dbReference type="InterPro" id="IPR022791">
    <property type="entry name" value="L-PG_synthase/AglD"/>
</dbReference>